<evidence type="ECO:0000256" key="3">
    <source>
        <dbReference type="ARBA" id="ARBA00015405"/>
    </source>
</evidence>
<dbReference type="OrthoDB" id="329666at2759"/>
<comment type="similarity">
    <text evidence="2">Belongs to the MCMBP family.</text>
</comment>
<organism evidence="5 6">
    <name type="scientific">Fasciola gigantica</name>
    <name type="common">Giant liver fluke</name>
    <dbReference type="NCBI Taxonomy" id="46835"/>
    <lineage>
        <taxon>Eukaryota</taxon>
        <taxon>Metazoa</taxon>
        <taxon>Spiralia</taxon>
        <taxon>Lophotrochozoa</taxon>
        <taxon>Platyhelminthes</taxon>
        <taxon>Trematoda</taxon>
        <taxon>Digenea</taxon>
        <taxon>Plagiorchiida</taxon>
        <taxon>Echinostomata</taxon>
        <taxon>Echinostomatoidea</taxon>
        <taxon>Fasciolidae</taxon>
        <taxon>Fasciola</taxon>
    </lineage>
</organism>
<reference evidence="5 6" key="1">
    <citation type="submission" date="2019-04" db="EMBL/GenBank/DDBJ databases">
        <title>Annotation for the trematode Fasciola gigantica.</title>
        <authorList>
            <person name="Choi Y.-J."/>
        </authorList>
    </citation>
    <scope>NUCLEOTIDE SEQUENCE [LARGE SCALE GENOMIC DNA]</scope>
    <source>
        <strain evidence="5">Uganda_cow_1</strain>
    </source>
</reference>
<dbReference type="GO" id="GO:0003682">
    <property type="term" value="F:chromatin binding"/>
    <property type="evidence" value="ECO:0007669"/>
    <property type="project" value="TreeGrafter"/>
</dbReference>
<dbReference type="PANTHER" id="PTHR13489:SF0">
    <property type="entry name" value="MINI-CHROMOSOME MAINTENANCE COMPLEX-BINDING PROTEIN"/>
    <property type="match status" value="1"/>
</dbReference>
<dbReference type="InterPro" id="IPR019140">
    <property type="entry name" value="MCM_complex-bd"/>
</dbReference>
<keyword evidence="6" id="KW-1185">Reference proteome</keyword>
<evidence type="ECO:0000256" key="1">
    <source>
        <dbReference type="ARBA" id="ARBA00004123"/>
    </source>
</evidence>
<dbReference type="Proteomes" id="UP000316759">
    <property type="component" value="Unassembled WGS sequence"/>
</dbReference>
<dbReference type="AlphaFoldDB" id="A0A504Z132"/>
<evidence type="ECO:0000313" key="5">
    <source>
        <dbReference type="EMBL" id="TPP63320.1"/>
    </source>
</evidence>
<proteinExistence type="inferred from homology"/>
<keyword evidence="4" id="KW-0539">Nucleus</keyword>
<evidence type="ECO:0000256" key="2">
    <source>
        <dbReference type="ARBA" id="ARBA00007925"/>
    </source>
</evidence>
<dbReference type="EMBL" id="SUNJ01005821">
    <property type="protein sequence ID" value="TPP63320.1"/>
    <property type="molecule type" value="Genomic_DNA"/>
</dbReference>
<dbReference type="Pfam" id="PF09739">
    <property type="entry name" value="MCM_bind"/>
    <property type="match status" value="1"/>
</dbReference>
<dbReference type="STRING" id="46835.A0A504Z132"/>
<name>A0A504Z132_FASGI</name>
<comment type="subcellular location">
    <subcellularLocation>
        <location evidence="1">Nucleus</location>
    </subcellularLocation>
</comment>
<comment type="caution">
    <text evidence="5">The sequence shown here is derived from an EMBL/GenBank/DDBJ whole genome shotgun (WGS) entry which is preliminary data.</text>
</comment>
<evidence type="ECO:0000313" key="6">
    <source>
        <dbReference type="Proteomes" id="UP000316759"/>
    </source>
</evidence>
<evidence type="ECO:0000256" key="4">
    <source>
        <dbReference type="ARBA" id="ARBA00023242"/>
    </source>
</evidence>
<dbReference type="GO" id="GO:0005634">
    <property type="term" value="C:nucleus"/>
    <property type="evidence" value="ECO:0007669"/>
    <property type="project" value="UniProtKB-SubCell"/>
</dbReference>
<dbReference type="GO" id="GO:0006261">
    <property type="term" value="P:DNA-templated DNA replication"/>
    <property type="evidence" value="ECO:0007669"/>
    <property type="project" value="TreeGrafter"/>
</dbReference>
<protein>
    <recommendedName>
        <fullName evidence="3">Mini-chromosome maintenance complex-binding protein</fullName>
    </recommendedName>
</protein>
<accession>A0A504Z132</accession>
<sequence>MIGYSLADDKSSARKKFIDNIKSELESASFKVPTLNEVSIDSISDGHLVAVHGMVQDMFNSELYMDEFNLPGSHDRSLSLCFRDFGHEEVDLAEEPQNVKFSERQSFYVVPVPGESDWVQKISFLFNLYLST</sequence>
<gene>
    <name evidence="5" type="ORF">FGIG_02175</name>
</gene>
<dbReference type="PANTHER" id="PTHR13489">
    <property type="entry name" value="MINI-CHROMOSOME MAINTENANCE COMPLEX-BINDING PROTEIN"/>
    <property type="match status" value="1"/>
</dbReference>